<organism evidence="4 5">
    <name type="scientific">Corynebacterium pseudodiphtheriticum</name>
    <dbReference type="NCBI Taxonomy" id="37637"/>
    <lineage>
        <taxon>Bacteria</taxon>
        <taxon>Bacillati</taxon>
        <taxon>Actinomycetota</taxon>
        <taxon>Actinomycetes</taxon>
        <taxon>Mycobacteriales</taxon>
        <taxon>Corynebacteriaceae</taxon>
        <taxon>Corynebacterium</taxon>
    </lineage>
</organism>
<dbReference type="PANTHER" id="PTHR24094">
    <property type="entry name" value="SECRETED PROTEIN"/>
    <property type="match status" value="1"/>
</dbReference>
<keyword evidence="4" id="KW-0378">Hydrolase</keyword>
<keyword evidence="2" id="KW-0472">Membrane</keyword>
<dbReference type="PANTHER" id="PTHR24094:SF15">
    <property type="entry name" value="AMP-DEPENDENT SYNTHETASE_LIGASE DOMAIN-CONTAINING PROTEIN-RELATED"/>
    <property type="match status" value="1"/>
</dbReference>
<evidence type="ECO:0000256" key="1">
    <source>
        <dbReference type="SAM" id="MobiDB-lite"/>
    </source>
</evidence>
<feature type="domain" description="GmrSD restriction endonucleases C-terminal" evidence="3">
    <location>
        <begin position="120"/>
        <end position="213"/>
    </location>
</feature>
<accession>A0AAP4BP00</accession>
<dbReference type="AlphaFoldDB" id="A0AAP4BP00"/>
<sequence length="264" mass="29994">MTAQLMPLTRTKTAEPEKPSAKSDRPHSVGTLIYRAFLLLLSIATITALVMGAWSKLNPTTYDNALMLPEWQELENQLITTPQRQKIPGYERDRFGRGWGQQGACSTREAVLLASNMQPRSEEYRRHSNELPQPTKPESCKIKNIEIWDEYAGGSISIVDSARHVDIDHIFPLSAAWDLGAHSWEQTRRQDFANDYRNLVPTDASANREKSDSLPNEWMPSDVSAHCWYARRVAYIAVLYELSIPEPDVERMNKACRLFGLFAG</sequence>
<keyword evidence="2" id="KW-1133">Transmembrane helix</keyword>
<gene>
    <name evidence="4" type="ORF">QPX42_01640</name>
</gene>
<keyword evidence="4" id="KW-0540">Nuclease</keyword>
<feature type="region of interest" description="Disordered" evidence="1">
    <location>
        <begin position="1"/>
        <end position="26"/>
    </location>
</feature>
<dbReference type="Proteomes" id="UP001224412">
    <property type="component" value="Unassembled WGS sequence"/>
</dbReference>
<keyword evidence="4" id="KW-0255">Endonuclease</keyword>
<feature type="compositionally biased region" description="Basic and acidic residues" evidence="1">
    <location>
        <begin position="12"/>
        <end position="26"/>
    </location>
</feature>
<evidence type="ECO:0000313" key="4">
    <source>
        <dbReference type="EMBL" id="MDK4306262.1"/>
    </source>
</evidence>
<dbReference type="RefSeq" id="WP_284588806.1">
    <property type="nucleotide sequence ID" value="NZ_JASNUC010000003.1"/>
</dbReference>
<dbReference type="EMBL" id="JASNVH010000002">
    <property type="protein sequence ID" value="MDK4306262.1"/>
    <property type="molecule type" value="Genomic_DNA"/>
</dbReference>
<protein>
    <submittedName>
        <fullName evidence="4">HNH endonuclease family protein</fullName>
    </submittedName>
</protein>
<proteinExistence type="predicted"/>
<feature type="transmembrane region" description="Helical" evidence="2">
    <location>
        <begin position="32"/>
        <end position="54"/>
    </location>
</feature>
<dbReference type="Pfam" id="PF07510">
    <property type="entry name" value="GmrSD_C"/>
    <property type="match status" value="1"/>
</dbReference>
<name>A0AAP4BP00_9CORY</name>
<evidence type="ECO:0000259" key="3">
    <source>
        <dbReference type="Pfam" id="PF07510"/>
    </source>
</evidence>
<dbReference type="InterPro" id="IPR011089">
    <property type="entry name" value="GmrSD_C"/>
</dbReference>
<evidence type="ECO:0000256" key="2">
    <source>
        <dbReference type="SAM" id="Phobius"/>
    </source>
</evidence>
<evidence type="ECO:0000313" key="5">
    <source>
        <dbReference type="Proteomes" id="UP001224412"/>
    </source>
</evidence>
<dbReference type="GO" id="GO:0004519">
    <property type="term" value="F:endonuclease activity"/>
    <property type="evidence" value="ECO:0007669"/>
    <property type="project" value="UniProtKB-KW"/>
</dbReference>
<reference evidence="4" key="1">
    <citation type="submission" date="2023-05" db="EMBL/GenBank/DDBJ databases">
        <title>Metabolic capabilities are highly conserved among human nasal-associated Corynebacterium species in pangenomic analyses.</title>
        <authorList>
            <person name="Tran T.H."/>
            <person name="Roberts A.Q."/>
            <person name="Escapa I.F."/>
            <person name="Gao W."/>
            <person name="Conlan S."/>
            <person name="Kong H."/>
            <person name="Segre J.A."/>
            <person name="Kelly M.S."/>
            <person name="Lemon K.P."/>
        </authorList>
    </citation>
    <scope>NUCLEOTIDE SEQUENCE</scope>
    <source>
        <strain evidence="4">KPL2773</strain>
    </source>
</reference>
<keyword evidence="2" id="KW-0812">Transmembrane</keyword>
<comment type="caution">
    <text evidence="4">The sequence shown here is derived from an EMBL/GenBank/DDBJ whole genome shotgun (WGS) entry which is preliminary data.</text>
</comment>